<sequence length="139" mass="15507">MNMDTLTQCIVAVAGVLIPIICAYCARLVKKYIPTKSLLTALEQFAKDAVVLAEKAGLNDKLLNKKQYAINKLQDMLENVGFNQQDVSLLSDCIERAYCELKNDIESVYQKKIYSLSETTDKDGNIKPELKGSVANEEK</sequence>
<dbReference type="Proteomes" id="UP000823963">
    <property type="component" value="Unassembled WGS sequence"/>
</dbReference>
<dbReference type="EMBL" id="DXFP01000003">
    <property type="protein sequence ID" value="HIX01174.1"/>
    <property type="molecule type" value="Genomic_DNA"/>
</dbReference>
<comment type="caution">
    <text evidence="2">The sequence shown here is derived from an EMBL/GenBank/DDBJ whole genome shotgun (WGS) entry which is preliminary data.</text>
</comment>
<feature type="region of interest" description="Disordered" evidence="1">
    <location>
        <begin position="120"/>
        <end position="139"/>
    </location>
</feature>
<reference evidence="2" key="1">
    <citation type="journal article" date="2021" name="PeerJ">
        <title>Extensive microbial diversity within the chicken gut microbiome revealed by metagenomics and culture.</title>
        <authorList>
            <person name="Gilroy R."/>
            <person name="Ravi A."/>
            <person name="Getino M."/>
            <person name="Pursley I."/>
            <person name="Horton D.L."/>
            <person name="Alikhan N.F."/>
            <person name="Baker D."/>
            <person name="Gharbi K."/>
            <person name="Hall N."/>
            <person name="Watson M."/>
            <person name="Adriaenssens E.M."/>
            <person name="Foster-Nyarko E."/>
            <person name="Jarju S."/>
            <person name="Secka A."/>
            <person name="Antonio M."/>
            <person name="Oren A."/>
            <person name="Chaudhuri R.R."/>
            <person name="La Ragione R."/>
            <person name="Hildebrand F."/>
            <person name="Pallen M.J."/>
        </authorList>
    </citation>
    <scope>NUCLEOTIDE SEQUENCE</scope>
    <source>
        <strain evidence="2">6627</strain>
    </source>
</reference>
<accession>A0A9D1UVJ5</accession>
<evidence type="ECO:0000256" key="1">
    <source>
        <dbReference type="SAM" id="MobiDB-lite"/>
    </source>
</evidence>
<dbReference type="AlphaFoldDB" id="A0A9D1UVJ5"/>
<protein>
    <submittedName>
        <fullName evidence="2">Phage holin family protein</fullName>
    </submittedName>
</protein>
<name>A0A9D1UVJ5_9LACO</name>
<reference evidence="2" key="2">
    <citation type="submission" date="2021-04" db="EMBL/GenBank/DDBJ databases">
        <authorList>
            <person name="Gilroy R."/>
        </authorList>
    </citation>
    <scope>NUCLEOTIDE SEQUENCE</scope>
    <source>
        <strain evidence="2">6627</strain>
    </source>
</reference>
<proteinExistence type="predicted"/>
<evidence type="ECO:0000313" key="3">
    <source>
        <dbReference type="Proteomes" id="UP000823963"/>
    </source>
</evidence>
<organism evidence="2 3">
    <name type="scientific">Candidatus Ligilactobacillus excrementigallinarum</name>
    <dbReference type="NCBI Taxonomy" id="2838641"/>
    <lineage>
        <taxon>Bacteria</taxon>
        <taxon>Bacillati</taxon>
        <taxon>Bacillota</taxon>
        <taxon>Bacilli</taxon>
        <taxon>Lactobacillales</taxon>
        <taxon>Lactobacillaceae</taxon>
        <taxon>Ligilactobacillus</taxon>
    </lineage>
</organism>
<evidence type="ECO:0000313" key="2">
    <source>
        <dbReference type="EMBL" id="HIX01174.1"/>
    </source>
</evidence>
<gene>
    <name evidence="2" type="ORF">H9861_00250</name>
</gene>